<name>A0A4R0GUN2_9ACTN</name>
<protein>
    <submittedName>
        <fullName evidence="1">Uncharacterized protein</fullName>
    </submittedName>
</protein>
<sequence>MPTILAHRAPSTPTAVRYPPPMASKGNAALEAMIEEATVDACGDDEQLTGLFTMIEEHLAVPFTTTVLGVEVTVRKIDLTADSIVAVCARGRHRQRIGILDLPLPTPAPDGAAWIDAYRHWVGR</sequence>
<accession>A0A4R0GUN2</accession>
<evidence type="ECO:0000313" key="2">
    <source>
        <dbReference type="Proteomes" id="UP000292274"/>
    </source>
</evidence>
<organism evidence="1 2">
    <name type="scientific">Micromonospora zingiberis</name>
    <dbReference type="NCBI Taxonomy" id="2053011"/>
    <lineage>
        <taxon>Bacteria</taxon>
        <taxon>Bacillati</taxon>
        <taxon>Actinomycetota</taxon>
        <taxon>Actinomycetes</taxon>
        <taxon>Micromonosporales</taxon>
        <taxon>Micromonosporaceae</taxon>
        <taxon>Micromonospora</taxon>
    </lineage>
</organism>
<dbReference type="Proteomes" id="UP000292274">
    <property type="component" value="Unassembled WGS sequence"/>
</dbReference>
<gene>
    <name evidence="1" type="ORF">E0H26_03565</name>
</gene>
<dbReference type="AlphaFoldDB" id="A0A4R0GUN2"/>
<keyword evidence="2" id="KW-1185">Reference proteome</keyword>
<dbReference type="OrthoDB" id="3215291at2"/>
<proteinExistence type="predicted"/>
<reference evidence="1 2" key="1">
    <citation type="submission" date="2019-02" db="EMBL/GenBank/DDBJ databases">
        <title>Jishengella sp. nov., isolated from a root of Zingiber montanum.</title>
        <authorList>
            <person name="Kuncharoen N."/>
            <person name="Kudo T."/>
            <person name="Masahiro Y."/>
            <person name="Ohkuma M."/>
            <person name="Tanasupawat S."/>
        </authorList>
    </citation>
    <scope>NUCLEOTIDE SEQUENCE [LARGE SCALE GENOMIC DNA]</scope>
    <source>
        <strain evidence="1 2">PLAI 1-1</strain>
    </source>
</reference>
<evidence type="ECO:0000313" key="1">
    <source>
        <dbReference type="EMBL" id="TCB99649.1"/>
    </source>
</evidence>
<comment type="caution">
    <text evidence="1">The sequence shown here is derived from an EMBL/GenBank/DDBJ whole genome shotgun (WGS) entry which is preliminary data.</text>
</comment>
<dbReference type="EMBL" id="SJJR01000002">
    <property type="protein sequence ID" value="TCB99649.1"/>
    <property type="molecule type" value="Genomic_DNA"/>
</dbReference>